<dbReference type="PRINTS" id="PR00111">
    <property type="entry name" value="ABHYDROLASE"/>
</dbReference>
<dbReference type="SUPFAM" id="SSF53474">
    <property type="entry name" value="alpha/beta-Hydrolases"/>
    <property type="match status" value="1"/>
</dbReference>
<dbReference type="EMBL" id="BKCL01000007">
    <property type="protein sequence ID" value="GEQ98523.1"/>
    <property type="molecule type" value="Genomic_DNA"/>
</dbReference>
<dbReference type="Gene3D" id="3.40.50.1820">
    <property type="entry name" value="alpha/beta hydrolase"/>
    <property type="match status" value="1"/>
</dbReference>
<gene>
    <name evidence="3" type="ORF">JCM17844_21600</name>
</gene>
<evidence type="ECO:0000259" key="2">
    <source>
        <dbReference type="Pfam" id="PF12697"/>
    </source>
</evidence>
<dbReference type="GO" id="GO:0016020">
    <property type="term" value="C:membrane"/>
    <property type="evidence" value="ECO:0007669"/>
    <property type="project" value="TreeGrafter"/>
</dbReference>
<keyword evidence="1 3" id="KW-0378">Hydrolase</keyword>
<dbReference type="PANTHER" id="PTHR43798">
    <property type="entry name" value="MONOACYLGLYCEROL LIPASE"/>
    <property type="match status" value="1"/>
</dbReference>
<protein>
    <submittedName>
        <fullName evidence="3">Alpha/beta hydrolase</fullName>
    </submittedName>
</protein>
<organism evidence="3 4">
    <name type="scientific">Iodidimonas gelatinilytica</name>
    <dbReference type="NCBI Taxonomy" id="1236966"/>
    <lineage>
        <taxon>Bacteria</taxon>
        <taxon>Pseudomonadati</taxon>
        <taxon>Pseudomonadota</taxon>
        <taxon>Alphaproteobacteria</taxon>
        <taxon>Iodidimonadales</taxon>
        <taxon>Iodidimonadaceae</taxon>
        <taxon>Iodidimonas</taxon>
    </lineage>
</organism>
<evidence type="ECO:0000313" key="3">
    <source>
        <dbReference type="EMBL" id="GEQ98523.1"/>
    </source>
</evidence>
<dbReference type="Proteomes" id="UP000322084">
    <property type="component" value="Unassembled WGS sequence"/>
</dbReference>
<dbReference type="Pfam" id="PF12697">
    <property type="entry name" value="Abhydrolase_6"/>
    <property type="match status" value="1"/>
</dbReference>
<evidence type="ECO:0000313" key="4">
    <source>
        <dbReference type="Proteomes" id="UP000322084"/>
    </source>
</evidence>
<feature type="domain" description="AB hydrolase-1" evidence="2">
    <location>
        <begin position="27"/>
        <end position="236"/>
    </location>
</feature>
<dbReference type="PANTHER" id="PTHR43798:SF31">
    <property type="entry name" value="AB HYDROLASE SUPERFAMILY PROTEIN YCLE"/>
    <property type="match status" value="1"/>
</dbReference>
<dbReference type="GO" id="GO:0016787">
    <property type="term" value="F:hydrolase activity"/>
    <property type="evidence" value="ECO:0007669"/>
    <property type="project" value="UniProtKB-KW"/>
</dbReference>
<comment type="caution">
    <text evidence="3">The sequence shown here is derived from an EMBL/GenBank/DDBJ whole genome shotgun (WGS) entry which is preliminary data.</text>
</comment>
<dbReference type="AlphaFoldDB" id="A0A5A7MTC7"/>
<proteinExistence type="predicted"/>
<accession>A0A5A7MTC7</accession>
<evidence type="ECO:0000256" key="1">
    <source>
        <dbReference type="ARBA" id="ARBA00022801"/>
    </source>
</evidence>
<dbReference type="InterPro" id="IPR000073">
    <property type="entry name" value="AB_hydrolase_1"/>
</dbReference>
<sequence>MPGSLAVTDRGWFEHPLPAPKDAATEILWLHGWGQTGASLMGLAGLFAARTRNRVVDLPGFGNTPMLAKGAGTADYADALHQWLDTGPKRILAGHSYGGRVAIQYAARYPDRVAAVILIAGAGLKRRRSLSFRIRAFFLRMMGKAARACDRLFGTKLAAAYAARFGSADYRKAGDLRPTFLSAVNEDLSEQAQSLLCPTLLIYGALDDATPPEIGEKYAALISGAEYHCLKGFGHLDILGRGIWQCQTLIDRFLERHSS</sequence>
<reference evidence="3 4" key="1">
    <citation type="submission" date="2019-09" db="EMBL/GenBank/DDBJ databases">
        <title>NBRP : Genome information of microbial organism related human and environment.</title>
        <authorList>
            <person name="Hattori M."/>
            <person name="Oshima K."/>
            <person name="Inaba H."/>
            <person name="Suda W."/>
            <person name="Sakamoto M."/>
            <person name="Iino T."/>
            <person name="Kitahara M."/>
            <person name="Oshida Y."/>
            <person name="Iida T."/>
            <person name="Kudo T."/>
            <person name="Itoh T."/>
            <person name="Ohkuma M."/>
        </authorList>
    </citation>
    <scope>NUCLEOTIDE SEQUENCE [LARGE SCALE GENOMIC DNA]</scope>
    <source>
        <strain evidence="3 4">Hi-2</strain>
    </source>
</reference>
<dbReference type="InterPro" id="IPR029058">
    <property type="entry name" value="AB_hydrolase_fold"/>
</dbReference>
<name>A0A5A7MTC7_9PROT</name>
<dbReference type="InterPro" id="IPR050266">
    <property type="entry name" value="AB_hydrolase_sf"/>
</dbReference>